<reference evidence="2" key="1">
    <citation type="submission" date="2018-05" db="EMBL/GenBank/DDBJ databases">
        <authorList>
            <person name="Lanie J.A."/>
            <person name="Ng W.-L."/>
            <person name="Kazmierczak K.M."/>
            <person name="Andrzejewski T.M."/>
            <person name="Davidsen T.M."/>
            <person name="Wayne K.J."/>
            <person name="Tettelin H."/>
            <person name="Glass J.I."/>
            <person name="Rusch D."/>
            <person name="Podicherti R."/>
            <person name="Tsui H.-C.T."/>
            <person name="Winkler M.E."/>
        </authorList>
    </citation>
    <scope>NUCLEOTIDE SEQUENCE</scope>
</reference>
<feature type="region of interest" description="Disordered" evidence="1">
    <location>
        <begin position="144"/>
        <end position="199"/>
    </location>
</feature>
<feature type="compositionally biased region" description="Low complexity" evidence="1">
    <location>
        <begin position="46"/>
        <end position="57"/>
    </location>
</feature>
<proteinExistence type="predicted"/>
<feature type="compositionally biased region" description="Basic and acidic residues" evidence="1">
    <location>
        <begin position="241"/>
        <end position="252"/>
    </location>
</feature>
<feature type="non-terminal residue" evidence="2">
    <location>
        <position position="330"/>
    </location>
</feature>
<organism evidence="2">
    <name type="scientific">marine metagenome</name>
    <dbReference type="NCBI Taxonomy" id="408172"/>
    <lineage>
        <taxon>unclassified sequences</taxon>
        <taxon>metagenomes</taxon>
        <taxon>ecological metagenomes</taxon>
    </lineage>
</organism>
<dbReference type="AlphaFoldDB" id="A0A382NSQ2"/>
<evidence type="ECO:0000256" key="1">
    <source>
        <dbReference type="SAM" id="MobiDB-lite"/>
    </source>
</evidence>
<feature type="compositionally biased region" description="Gly residues" evidence="1">
    <location>
        <begin position="58"/>
        <end position="74"/>
    </location>
</feature>
<evidence type="ECO:0000313" key="2">
    <source>
        <dbReference type="EMBL" id="SVC64223.1"/>
    </source>
</evidence>
<gene>
    <name evidence="2" type="ORF">METZ01_LOCUS317077</name>
</gene>
<feature type="region of interest" description="Disordered" evidence="1">
    <location>
        <begin position="241"/>
        <end position="286"/>
    </location>
</feature>
<feature type="compositionally biased region" description="Gly residues" evidence="1">
    <location>
        <begin position="158"/>
        <end position="174"/>
    </location>
</feature>
<protein>
    <submittedName>
        <fullName evidence="2">Uncharacterized protein</fullName>
    </submittedName>
</protein>
<sequence>MYPYHQDYVYNRTTLLNFHKMNKNQYTLAIVTLASSLTFASTIQAQQRPGQGQQRPGLGQGPGQGQRPSGGGGFSRRNPYESLGLTEKQQGKITAIQEEQRAETRKLFEELRGAGADRQALSDKMTVLRQKYQKKTEAVLTDEQKKKLAEMQAQRPQGGQGGRGQGQRPGGGFGRRNPYADLDLSEEQQKKIDGINQTRQEEMRKMFEELRNGGGDREAMMAKFRELGEKYQKETEAILTDAQKKKMAEMRAQRPQGSQDGRGQGGRGNQFAALGVNEAQQKKLDAARQELSTKMRELFTDRNTPREERTPKIEKIRKSYEAKIKEILSK</sequence>
<dbReference type="EMBL" id="UINC01102527">
    <property type="protein sequence ID" value="SVC64223.1"/>
    <property type="molecule type" value="Genomic_DNA"/>
</dbReference>
<name>A0A382NSQ2_9ZZZZ</name>
<accession>A0A382NSQ2</accession>
<feature type="region of interest" description="Disordered" evidence="1">
    <location>
        <begin position="44"/>
        <end position="92"/>
    </location>
</feature>
<feature type="compositionally biased region" description="Basic and acidic residues" evidence="1">
    <location>
        <begin position="187"/>
        <end position="199"/>
    </location>
</feature>